<organism evidence="1 2">
    <name type="scientific">Arctium lappa</name>
    <name type="common">Greater burdock</name>
    <name type="synonym">Lappa major</name>
    <dbReference type="NCBI Taxonomy" id="4217"/>
    <lineage>
        <taxon>Eukaryota</taxon>
        <taxon>Viridiplantae</taxon>
        <taxon>Streptophyta</taxon>
        <taxon>Embryophyta</taxon>
        <taxon>Tracheophyta</taxon>
        <taxon>Spermatophyta</taxon>
        <taxon>Magnoliopsida</taxon>
        <taxon>eudicotyledons</taxon>
        <taxon>Gunneridae</taxon>
        <taxon>Pentapetalae</taxon>
        <taxon>asterids</taxon>
        <taxon>campanulids</taxon>
        <taxon>Asterales</taxon>
        <taxon>Asteraceae</taxon>
        <taxon>Carduoideae</taxon>
        <taxon>Cardueae</taxon>
        <taxon>Arctiinae</taxon>
        <taxon>Arctium</taxon>
    </lineage>
</organism>
<reference evidence="2" key="1">
    <citation type="journal article" date="2022" name="Mol. Ecol. Resour.">
        <title>The genomes of chicory, endive, great burdock and yacon provide insights into Asteraceae palaeo-polyploidization history and plant inulin production.</title>
        <authorList>
            <person name="Fan W."/>
            <person name="Wang S."/>
            <person name="Wang H."/>
            <person name="Wang A."/>
            <person name="Jiang F."/>
            <person name="Liu H."/>
            <person name="Zhao H."/>
            <person name="Xu D."/>
            <person name="Zhang Y."/>
        </authorList>
    </citation>
    <scope>NUCLEOTIDE SEQUENCE [LARGE SCALE GENOMIC DNA]</scope>
    <source>
        <strain evidence="2">cv. Niubang</strain>
    </source>
</reference>
<accession>A0ACB9DKE1</accession>
<comment type="caution">
    <text evidence="1">The sequence shown here is derived from an EMBL/GenBank/DDBJ whole genome shotgun (WGS) entry which is preliminary data.</text>
</comment>
<name>A0ACB9DKE1_ARCLA</name>
<evidence type="ECO:0000313" key="2">
    <source>
        <dbReference type="Proteomes" id="UP001055879"/>
    </source>
</evidence>
<keyword evidence="2" id="KW-1185">Reference proteome</keyword>
<dbReference type="EMBL" id="CM042049">
    <property type="protein sequence ID" value="KAI3746823.1"/>
    <property type="molecule type" value="Genomic_DNA"/>
</dbReference>
<dbReference type="Proteomes" id="UP001055879">
    <property type="component" value="Linkage Group LG03"/>
</dbReference>
<gene>
    <name evidence="1" type="ORF">L6452_09264</name>
</gene>
<reference evidence="1 2" key="2">
    <citation type="journal article" date="2022" name="Mol. Ecol. Resour.">
        <title>The genomes of chicory, endive, great burdock and yacon provide insights into Asteraceae paleo-polyploidization history and plant inulin production.</title>
        <authorList>
            <person name="Fan W."/>
            <person name="Wang S."/>
            <person name="Wang H."/>
            <person name="Wang A."/>
            <person name="Jiang F."/>
            <person name="Liu H."/>
            <person name="Zhao H."/>
            <person name="Xu D."/>
            <person name="Zhang Y."/>
        </authorList>
    </citation>
    <scope>NUCLEOTIDE SEQUENCE [LARGE SCALE GENOMIC DNA]</scope>
    <source>
        <strain evidence="2">cv. Niubang</strain>
    </source>
</reference>
<sequence length="94" mass="10535">MLPSSKSTHASFFQGHYLLASKATIPFQSKNIASKMQGVWDVISLLLSSLKNITSNIQVAKNLGFFRVEKEFRRLSNSNNNNNNCIFSLQTSSH</sequence>
<protein>
    <submittedName>
        <fullName evidence="1">Uncharacterized protein</fullName>
    </submittedName>
</protein>
<proteinExistence type="predicted"/>
<evidence type="ECO:0000313" key="1">
    <source>
        <dbReference type="EMBL" id="KAI3746823.1"/>
    </source>
</evidence>